<dbReference type="InterPro" id="IPR010345">
    <property type="entry name" value="IL-17_fam"/>
</dbReference>
<evidence type="ECO:0000313" key="7">
    <source>
        <dbReference type="Proteomes" id="UP000683360"/>
    </source>
</evidence>
<evidence type="ECO:0000256" key="5">
    <source>
        <dbReference type="SAM" id="SignalP"/>
    </source>
</evidence>
<keyword evidence="4 5" id="KW-0732">Signal</keyword>
<gene>
    <name evidence="6" type="ORF">MEDL_38728</name>
</gene>
<organism evidence="6 7">
    <name type="scientific">Mytilus edulis</name>
    <name type="common">Blue mussel</name>
    <dbReference type="NCBI Taxonomy" id="6550"/>
    <lineage>
        <taxon>Eukaryota</taxon>
        <taxon>Metazoa</taxon>
        <taxon>Spiralia</taxon>
        <taxon>Lophotrochozoa</taxon>
        <taxon>Mollusca</taxon>
        <taxon>Bivalvia</taxon>
        <taxon>Autobranchia</taxon>
        <taxon>Pteriomorphia</taxon>
        <taxon>Mytilida</taxon>
        <taxon>Mytiloidea</taxon>
        <taxon>Mytilidae</taxon>
        <taxon>Mytilinae</taxon>
        <taxon>Mytilus</taxon>
    </lineage>
</organism>
<dbReference type="Pfam" id="PF06083">
    <property type="entry name" value="IL17"/>
    <property type="match status" value="1"/>
</dbReference>
<evidence type="ECO:0000256" key="3">
    <source>
        <dbReference type="ARBA" id="ARBA00022525"/>
    </source>
</evidence>
<dbReference type="Proteomes" id="UP000683360">
    <property type="component" value="Unassembled WGS sequence"/>
</dbReference>
<keyword evidence="3" id="KW-0964">Secreted</keyword>
<dbReference type="SUPFAM" id="SSF57501">
    <property type="entry name" value="Cystine-knot cytokines"/>
    <property type="match status" value="1"/>
</dbReference>
<name>A0A8S3T4Y8_MYTED</name>
<feature type="chain" id="PRO_5035844216" evidence="5">
    <location>
        <begin position="26"/>
        <end position="193"/>
    </location>
</feature>
<dbReference type="GO" id="GO:0005125">
    <property type="term" value="F:cytokine activity"/>
    <property type="evidence" value="ECO:0007669"/>
    <property type="project" value="InterPro"/>
</dbReference>
<keyword evidence="7" id="KW-1185">Reference proteome</keyword>
<sequence length="193" mass="22510">MIARHTATFFLQLIIIFLMYHDSASRKRLCSEPDNLHERFLRINKGLDIKNILMTDHQYNNTQDIYQLQFLSKAHDISRKCPSTTLKGDYPVMFRSTCPWFLDTDTNKHRYPKDIIFANTRCNRGCIGGKKGQVCEKIQVPIKVLEQTCCKHHKFQYEEVEILLPVAYTCTQLKETTRSIEIMSHGTEIPIAL</sequence>
<dbReference type="EMBL" id="CAJPWZ010001854">
    <property type="protein sequence ID" value="CAG2225603.1"/>
    <property type="molecule type" value="Genomic_DNA"/>
</dbReference>
<dbReference type="Gene3D" id="2.10.90.10">
    <property type="entry name" value="Cystine-knot cytokines"/>
    <property type="match status" value="1"/>
</dbReference>
<proteinExistence type="inferred from homology"/>
<evidence type="ECO:0000256" key="2">
    <source>
        <dbReference type="ARBA" id="ARBA00007236"/>
    </source>
</evidence>
<evidence type="ECO:0000313" key="6">
    <source>
        <dbReference type="EMBL" id="CAG2225603.1"/>
    </source>
</evidence>
<comment type="similarity">
    <text evidence="2">Belongs to the IL-17 family.</text>
</comment>
<comment type="subcellular location">
    <subcellularLocation>
        <location evidence="1">Secreted</location>
    </subcellularLocation>
</comment>
<dbReference type="AlphaFoldDB" id="A0A8S3T4Y8"/>
<comment type="caution">
    <text evidence="6">The sequence shown here is derived from an EMBL/GenBank/DDBJ whole genome shotgun (WGS) entry which is preliminary data.</text>
</comment>
<reference evidence="6" key="1">
    <citation type="submission" date="2021-03" db="EMBL/GenBank/DDBJ databases">
        <authorList>
            <person name="Bekaert M."/>
        </authorList>
    </citation>
    <scope>NUCLEOTIDE SEQUENCE</scope>
</reference>
<dbReference type="InterPro" id="IPR029034">
    <property type="entry name" value="Cystine-knot_cytokine"/>
</dbReference>
<dbReference type="GO" id="GO:0005576">
    <property type="term" value="C:extracellular region"/>
    <property type="evidence" value="ECO:0007669"/>
    <property type="project" value="UniProtKB-SubCell"/>
</dbReference>
<accession>A0A8S3T4Y8</accession>
<evidence type="ECO:0000256" key="4">
    <source>
        <dbReference type="ARBA" id="ARBA00022729"/>
    </source>
</evidence>
<protein>
    <submittedName>
        <fullName evidence="6">Uncharacterized protein</fullName>
    </submittedName>
</protein>
<evidence type="ECO:0000256" key="1">
    <source>
        <dbReference type="ARBA" id="ARBA00004613"/>
    </source>
</evidence>
<dbReference type="OrthoDB" id="6119841at2759"/>
<feature type="signal peptide" evidence="5">
    <location>
        <begin position="1"/>
        <end position="25"/>
    </location>
</feature>